<dbReference type="PANTHER" id="PTHR36115:SF6">
    <property type="entry name" value="PROLINE-RICH ANTIGEN HOMOLOG"/>
    <property type="match status" value="1"/>
</dbReference>
<dbReference type="Proteomes" id="UP000228531">
    <property type="component" value="Unassembled WGS sequence"/>
</dbReference>
<dbReference type="PANTHER" id="PTHR36115">
    <property type="entry name" value="PROLINE-RICH ANTIGEN HOMOLOG-RELATED"/>
    <property type="match status" value="1"/>
</dbReference>
<evidence type="ECO:0000256" key="3">
    <source>
        <dbReference type="ARBA" id="ARBA00022692"/>
    </source>
</evidence>
<feature type="transmembrane region" description="Helical" evidence="6">
    <location>
        <begin position="52"/>
        <end position="69"/>
    </location>
</feature>
<comment type="subcellular location">
    <subcellularLocation>
        <location evidence="1">Cell membrane</location>
        <topology evidence="1">Multi-pass membrane protein</topology>
    </subcellularLocation>
</comment>
<dbReference type="AlphaFoldDB" id="A0A2M8WMF6"/>
<organism evidence="8 9">
    <name type="scientific">Yoonia maricola</name>
    <dbReference type="NCBI Taxonomy" id="420999"/>
    <lineage>
        <taxon>Bacteria</taxon>
        <taxon>Pseudomonadati</taxon>
        <taxon>Pseudomonadota</taxon>
        <taxon>Alphaproteobacteria</taxon>
        <taxon>Rhodobacterales</taxon>
        <taxon>Paracoccaceae</taxon>
        <taxon>Yoonia</taxon>
    </lineage>
</organism>
<evidence type="ECO:0000256" key="1">
    <source>
        <dbReference type="ARBA" id="ARBA00004651"/>
    </source>
</evidence>
<accession>A0A2M8WMF6</accession>
<evidence type="ECO:0000256" key="4">
    <source>
        <dbReference type="ARBA" id="ARBA00022989"/>
    </source>
</evidence>
<sequence length="147" mass="16203">MTMSSDYTIAQNYDPRLYDGVTIKRGVAWVIDVVMIALLCALVLPFTAFTGIFFFPFLMLVVGFIYRWFTLAGASSTWGMRLMGIRLRDLHGAPLSSGLAFAHVLGYTVSMVMAPLQLISVIMMLVTARGQGLTDLLLGTEAIKTDR</sequence>
<proteinExistence type="predicted"/>
<dbReference type="OrthoDB" id="7270324at2"/>
<dbReference type="GO" id="GO:0005886">
    <property type="term" value="C:plasma membrane"/>
    <property type="evidence" value="ECO:0007669"/>
    <property type="project" value="UniProtKB-SubCell"/>
</dbReference>
<feature type="transmembrane region" description="Helical" evidence="6">
    <location>
        <begin position="90"/>
        <end position="110"/>
    </location>
</feature>
<dbReference type="EMBL" id="PGTY01000001">
    <property type="protein sequence ID" value="PJI92114.1"/>
    <property type="molecule type" value="Genomic_DNA"/>
</dbReference>
<evidence type="ECO:0000256" key="5">
    <source>
        <dbReference type="ARBA" id="ARBA00023136"/>
    </source>
</evidence>
<keyword evidence="9" id="KW-1185">Reference proteome</keyword>
<evidence type="ECO:0000313" key="9">
    <source>
        <dbReference type="Proteomes" id="UP000228531"/>
    </source>
</evidence>
<gene>
    <name evidence="8" type="ORF">BC777_0958</name>
</gene>
<feature type="transmembrane region" description="Helical" evidence="6">
    <location>
        <begin position="26"/>
        <end position="46"/>
    </location>
</feature>
<keyword evidence="4 6" id="KW-1133">Transmembrane helix</keyword>
<dbReference type="InterPro" id="IPR010432">
    <property type="entry name" value="RDD"/>
</dbReference>
<evidence type="ECO:0000256" key="6">
    <source>
        <dbReference type="SAM" id="Phobius"/>
    </source>
</evidence>
<reference evidence="8 9" key="1">
    <citation type="submission" date="2017-11" db="EMBL/GenBank/DDBJ databases">
        <title>Genomic Encyclopedia of Archaeal and Bacterial Type Strains, Phase II (KMG-II): From Individual Species to Whole Genera.</title>
        <authorList>
            <person name="Goeker M."/>
        </authorList>
    </citation>
    <scope>NUCLEOTIDE SEQUENCE [LARGE SCALE GENOMIC DNA]</scope>
    <source>
        <strain evidence="8 9">DSM 29128</strain>
    </source>
</reference>
<protein>
    <submittedName>
        <fullName evidence="8">Putative RDD family membrane protein YckC</fullName>
    </submittedName>
</protein>
<feature type="domain" description="RDD" evidence="7">
    <location>
        <begin position="23"/>
        <end position="138"/>
    </location>
</feature>
<evidence type="ECO:0000259" key="7">
    <source>
        <dbReference type="Pfam" id="PF06271"/>
    </source>
</evidence>
<keyword evidence="5 6" id="KW-0472">Membrane</keyword>
<dbReference type="InterPro" id="IPR051791">
    <property type="entry name" value="Pra-immunoreactive"/>
</dbReference>
<dbReference type="Pfam" id="PF06271">
    <property type="entry name" value="RDD"/>
    <property type="match status" value="1"/>
</dbReference>
<evidence type="ECO:0000313" key="8">
    <source>
        <dbReference type="EMBL" id="PJI92114.1"/>
    </source>
</evidence>
<dbReference type="RefSeq" id="WP_100366967.1">
    <property type="nucleotide sequence ID" value="NZ_PGTY01000001.1"/>
</dbReference>
<evidence type="ECO:0000256" key="2">
    <source>
        <dbReference type="ARBA" id="ARBA00022475"/>
    </source>
</evidence>
<name>A0A2M8WMF6_9RHOB</name>
<comment type="caution">
    <text evidence="8">The sequence shown here is derived from an EMBL/GenBank/DDBJ whole genome shotgun (WGS) entry which is preliminary data.</text>
</comment>
<keyword evidence="3 6" id="KW-0812">Transmembrane</keyword>
<keyword evidence="2" id="KW-1003">Cell membrane</keyword>